<reference evidence="1 2" key="1">
    <citation type="submission" date="2019-08" db="EMBL/GenBank/DDBJ databases">
        <title>Genome sequencing of Paenibacillus faecis DSM 23593(T).</title>
        <authorList>
            <person name="Kook J.-K."/>
            <person name="Park S.-N."/>
            <person name="Lim Y.K."/>
        </authorList>
    </citation>
    <scope>NUCLEOTIDE SEQUENCE [LARGE SCALE GENOMIC DNA]</scope>
    <source>
        <strain evidence="1 2">DSM 23593</strain>
    </source>
</reference>
<dbReference type="AlphaFoldDB" id="A0A5D0CL96"/>
<keyword evidence="2" id="KW-1185">Reference proteome</keyword>
<evidence type="ECO:0000313" key="1">
    <source>
        <dbReference type="EMBL" id="TYA10779.1"/>
    </source>
</evidence>
<gene>
    <name evidence="1" type="ORF">FRY98_23660</name>
</gene>
<dbReference type="OrthoDB" id="2595304at2"/>
<proteinExistence type="predicted"/>
<organism evidence="1 2">
    <name type="scientific">Paenibacillus faecis</name>
    <dbReference type="NCBI Taxonomy" id="862114"/>
    <lineage>
        <taxon>Bacteria</taxon>
        <taxon>Bacillati</taxon>
        <taxon>Bacillota</taxon>
        <taxon>Bacilli</taxon>
        <taxon>Bacillales</taxon>
        <taxon>Paenibacillaceae</taxon>
        <taxon>Paenibacillus</taxon>
    </lineage>
</organism>
<evidence type="ECO:0000313" key="2">
    <source>
        <dbReference type="Proteomes" id="UP000325218"/>
    </source>
</evidence>
<sequence>MIITLDISHEEFDGIVANDGEFSPVIFLNFPRDISGSYEFELMNTVINIFDVKDQLERLGVRSEEDSLFVFGTIHVRIEGVKGADFEMVEGGFHTGRRRYHSWPYTLRKGDVVCISGGRLSFLEDCYASIRIVAESRPRITLTFNLDETIPYDFMNSSRTNRARSAKSVHTYTSSPGRLFDPRFFREHFGTGRIAVRSEISG</sequence>
<dbReference type="RefSeq" id="WP_148456766.1">
    <property type="nucleotide sequence ID" value="NZ_VSDO01000005.1"/>
</dbReference>
<name>A0A5D0CL96_9BACL</name>
<dbReference type="Proteomes" id="UP000325218">
    <property type="component" value="Unassembled WGS sequence"/>
</dbReference>
<comment type="caution">
    <text evidence="1">The sequence shown here is derived from an EMBL/GenBank/DDBJ whole genome shotgun (WGS) entry which is preliminary data.</text>
</comment>
<dbReference type="EMBL" id="VSDO01000005">
    <property type="protein sequence ID" value="TYA10779.1"/>
    <property type="molecule type" value="Genomic_DNA"/>
</dbReference>
<protein>
    <submittedName>
        <fullName evidence="1">Uncharacterized protein</fullName>
    </submittedName>
</protein>
<accession>A0A5D0CL96</accession>